<keyword evidence="2" id="KW-0732">Signal</keyword>
<gene>
    <name evidence="13" type="ORF">NRB56_55230</name>
</gene>
<dbReference type="GO" id="GO:0071555">
    <property type="term" value="P:cell wall organization"/>
    <property type="evidence" value="ECO:0007669"/>
    <property type="project" value="UniProtKB-KW"/>
</dbReference>
<feature type="binding site" evidence="8">
    <location>
        <position position="327"/>
    </location>
    <ligand>
        <name>substrate</name>
    </ligand>
</feature>
<accession>A0A7K0DVX4</accession>
<evidence type="ECO:0000256" key="9">
    <source>
        <dbReference type="RuleBase" id="RU004016"/>
    </source>
</evidence>
<dbReference type="InterPro" id="IPR001967">
    <property type="entry name" value="Peptidase_S11_N"/>
</dbReference>
<feature type="transmembrane region" description="Helical" evidence="11">
    <location>
        <begin position="426"/>
        <end position="445"/>
    </location>
</feature>
<evidence type="ECO:0000256" key="3">
    <source>
        <dbReference type="ARBA" id="ARBA00022801"/>
    </source>
</evidence>
<keyword evidence="3" id="KW-0378">Hydrolase</keyword>
<comment type="similarity">
    <text evidence="1 9">Belongs to the peptidase S11 family.</text>
</comment>
<evidence type="ECO:0000256" key="6">
    <source>
        <dbReference type="ARBA" id="ARBA00023316"/>
    </source>
</evidence>
<keyword evidence="14" id="KW-1185">Reference proteome</keyword>
<name>A0A7K0DVX4_9NOCA</name>
<dbReference type="GO" id="GO:0009002">
    <property type="term" value="F:serine-type D-Ala-D-Ala carboxypeptidase activity"/>
    <property type="evidence" value="ECO:0007669"/>
    <property type="project" value="InterPro"/>
</dbReference>
<dbReference type="EMBL" id="WEGI01000012">
    <property type="protein sequence ID" value="MQY29929.1"/>
    <property type="molecule type" value="Genomic_DNA"/>
</dbReference>
<feature type="active site" evidence="7">
    <location>
        <position position="212"/>
    </location>
</feature>
<dbReference type="SUPFAM" id="SSF56601">
    <property type="entry name" value="beta-lactamase/transpeptidase-like"/>
    <property type="match status" value="1"/>
</dbReference>
<dbReference type="GO" id="GO:0008360">
    <property type="term" value="P:regulation of cell shape"/>
    <property type="evidence" value="ECO:0007669"/>
    <property type="project" value="UniProtKB-KW"/>
</dbReference>
<evidence type="ECO:0000256" key="2">
    <source>
        <dbReference type="ARBA" id="ARBA00022729"/>
    </source>
</evidence>
<feature type="compositionally biased region" description="Polar residues" evidence="10">
    <location>
        <begin position="387"/>
        <end position="401"/>
    </location>
</feature>
<dbReference type="Gene3D" id="3.40.710.10">
    <property type="entry name" value="DD-peptidase/beta-lactamase superfamily"/>
    <property type="match status" value="1"/>
</dbReference>
<sequence length="453" mass="47347">MRDSGVAARALSSKAMSTRTPRRRPRRLRTLAAATLVAGIFCGTAGTGLDVAVAGAQPAATPPFTTPNTDDCPNKVSPPPPIDTSEVPAPGDPAPTPLPVPSPPIGGPKLGQCGVVLPPGVPPVPAEISATGWVIADLNSGRVLAAKDPHGRYRPASTIKTLLAIVALRSLDLTKVVTGTQEDANAEGTRVGIGPGGRYTNKQLMQALIMCSGNDAAHAIAMQLGGVDATVAKMRAEAERLHAMDTRPATPAGLDGPGMSTSPYDLATIFREAMTIPTFAELIHTEQADFPGFPADPKIPGDKDHPGFVIANDNRLLYDFDGDLGGKTGFTDDARQTFVNAAERGGRRLVITLLKADVLPIRPPEQAARLLEWAFAFPPDAYVGSLPDSSRSGSANPSVTLASPPPHDSDQPGDEDTPTHDDLPTYILAGGILVALGLVIAAWWVSGRGRRRR</sequence>
<evidence type="ECO:0000256" key="8">
    <source>
        <dbReference type="PIRSR" id="PIRSR618044-2"/>
    </source>
</evidence>
<comment type="caution">
    <text evidence="13">The sequence shown here is derived from an EMBL/GenBank/DDBJ whole genome shotgun (WGS) entry which is preliminary data.</text>
</comment>
<feature type="region of interest" description="Disordered" evidence="10">
    <location>
        <begin position="386"/>
        <end position="422"/>
    </location>
</feature>
<evidence type="ECO:0000256" key="4">
    <source>
        <dbReference type="ARBA" id="ARBA00022960"/>
    </source>
</evidence>
<evidence type="ECO:0000256" key="7">
    <source>
        <dbReference type="PIRSR" id="PIRSR618044-1"/>
    </source>
</evidence>
<organism evidence="13 14">
    <name type="scientific">Nocardia aurantia</name>
    <dbReference type="NCBI Taxonomy" id="2585199"/>
    <lineage>
        <taxon>Bacteria</taxon>
        <taxon>Bacillati</taxon>
        <taxon>Actinomycetota</taxon>
        <taxon>Actinomycetes</taxon>
        <taxon>Mycobacteriales</taxon>
        <taxon>Nocardiaceae</taxon>
        <taxon>Nocardia</taxon>
    </lineage>
</organism>
<dbReference type="PANTHER" id="PTHR21581">
    <property type="entry name" value="D-ALANYL-D-ALANINE CARBOXYPEPTIDASE"/>
    <property type="match status" value="1"/>
</dbReference>
<feature type="region of interest" description="Disordered" evidence="10">
    <location>
        <begin position="1"/>
        <end position="27"/>
    </location>
</feature>
<dbReference type="GO" id="GO:0009252">
    <property type="term" value="P:peptidoglycan biosynthetic process"/>
    <property type="evidence" value="ECO:0007669"/>
    <property type="project" value="UniProtKB-KW"/>
</dbReference>
<keyword evidence="6" id="KW-0961">Cell wall biogenesis/degradation</keyword>
<keyword evidence="11" id="KW-0472">Membrane</keyword>
<dbReference type="Proteomes" id="UP000431401">
    <property type="component" value="Unassembled WGS sequence"/>
</dbReference>
<evidence type="ECO:0000313" key="14">
    <source>
        <dbReference type="Proteomes" id="UP000431401"/>
    </source>
</evidence>
<evidence type="ECO:0000313" key="13">
    <source>
        <dbReference type="EMBL" id="MQY29929.1"/>
    </source>
</evidence>
<evidence type="ECO:0000259" key="12">
    <source>
        <dbReference type="Pfam" id="PF00768"/>
    </source>
</evidence>
<reference evidence="13 14" key="1">
    <citation type="submission" date="2019-10" db="EMBL/GenBank/DDBJ databases">
        <title>Nocardia macrotermitis sp. nov. and Nocardia aurantia sp. nov., isolated from the gut of fungus growing-termite Macrotermes natalensis.</title>
        <authorList>
            <person name="Benndorf R."/>
            <person name="Schwitalla J."/>
            <person name="Martin K."/>
            <person name="De Beer W."/>
            <person name="Kaster A.-K."/>
            <person name="Vollmers J."/>
            <person name="Poulsen M."/>
            <person name="Beemelmanns C."/>
        </authorList>
    </citation>
    <scope>NUCLEOTIDE SEQUENCE [LARGE SCALE GENOMIC DNA]</scope>
    <source>
        <strain evidence="13 14">RB56</strain>
    </source>
</reference>
<dbReference type="InterPro" id="IPR018044">
    <property type="entry name" value="Peptidase_S11"/>
</dbReference>
<keyword evidence="5" id="KW-0573">Peptidoglycan synthesis</keyword>
<keyword evidence="11" id="KW-1133">Transmembrane helix</keyword>
<evidence type="ECO:0000256" key="1">
    <source>
        <dbReference type="ARBA" id="ARBA00007164"/>
    </source>
</evidence>
<dbReference type="GO" id="GO:0006508">
    <property type="term" value="P:proteolysis"/>
    <property type="evidence" value="ECO:0007669"/>
    <property type="project" value="InterPro"/>
</dbReference>
<proteinExistence type="inferred from homology"/>
<dbReference type="Pfam" id="PF00768">
    <property type="entry name" value="Peptidase_S11"/>
    <property type="match status" value="1"/>
</dbReference>
<evidence type="ECO:0000256" key="11">
    <source>
        <dbReference type="SAM" id="Phobius"/>
    </source>
</evidence>
<dbReference type="InterPro" id="IPR012338">
    <property type="entry name" value="Beta-lactam/transpept-like"/>
</dbReference>
<evidence type="ECO:0000256" key="10">
    <source>
        <dbReference type="SAM" id="MobiDB-lite"/>
    </source>
</evidence>
<keyword evidence="11" id="KW-0812">Transmembrane</keyword>
<feature type="region of interest" description="Disordered" evidence="10">
    <location>
        <begin position="62"/>
        <end position="96"/>
    </location>
</feature>
<evidence type="ECO:0000256" key="5">
    <source>
        <dbReference type="ARBA" id="ARBA00022984"/>
    </source>
</evidence>
<keyword evidence="4" id="KW-0133">Cell shape</keyword>
<dbReference type="AlphaFoldDB" id="A0A7K0DVX4"/>
<feature type="active site" description="Acyl-ester intermediate" evidence="7">
    <location>
        <position position="157"/>
    </location>
</feature>
<dbReference type="PRINTS" id="PR00725">
    <property type="entry name" value="DADACBPTASE1"/>
</dbReference>
<protein>
    <recommendedName>
        <fullName evidence="12">Peptidase S11 D-alanyl-D-alanine carboxypeptidase A N-terminal domain-containing protein</fullName>
    </recommendedName>
</protein>
<dbReference type="PANTHER" id="PTHR21581:SF33">
    <property type="entry name" value="D-ALANYL-D-ALANINE CARBOXYPEPTIDASE DACB"/>
    <property type="match status" value="1"/>
</dbReference>
<feature type="domain" description="Peptidase S11 D-alanyl-D-alanine carboxypeptidase A N-terminal" evidence="12">
    <location>
        <begin position="125"/>
        <end position="356"/>
    </location>
</feature>
<feature type="active site" description="Proton acceptor" evidence="7">
    <location>
        <position position="160"/>
    </location>
</feature>